<dbReference type="EMBL" id="BEXB01000030">
    <property type="protein sequence ID" value="GAY77665.1"/>
    <property type="molecule type" value="Genomic_DNA"/>
</dbReference>
<dbReference type="Proteomes" id="UP000319716">
    <property type="component" value="Unassembled WGS sequence"/>
</dbReference>
<comment type="caution">
    <text evidence="1">The sequence shown here is derived from an EMBL/GenBank/DDBJ whole genome shotgun (WGS) entry which is preliminary data.</text>
</comment>
<reference evidence="1 2" key="1">
    <citation type="submission" date="2017-11" db="EMBL/GenBank/DDBJ databases">
        <title>Draft Genome Sequence of Sporolactobacillus inulinus NBRC 111894 Isolated from Koso, a Japanese Sugar-Vegetable Fermented Beverage.</title>
        <authorList>
            <person name="Chiou T.Y."/>
            <person name="Oshima K."/>
            <person name="Suda W."/>
            <person name="Hattori M."/>
            <person name="Takahashi T."/>
        </authorList>
    </citation>
    <scope>NUCLEOTIDE SEQUENCE [LARGE SCALE GENOMIC DNA]</scope>
    <source>
        <strain evidence="1 2">NBRC111894</strain>
    </source>
</reference>
<evidence type="ECO:0000313" key="2">
    <source>
        <dbReference type="Proteomes" id="UP000319716"/>
    </source>
</evidence>
<organism evidence="1 2">
    <name type="scientific">Sporolactobacillus inulinus</name>
    <dbReference type="NCBI Taxonomy" id="2078"/>
    <lineage>
        <taxon>Bacteria</taxon>
        <taxon>Bacillati</taxon>
        <taxon>Bacillota</taxon>
        <taxon>Bacilli</taxon>
        <taxon>Bacillales</taxon>
        <taxon>Sporolactobacillaceae</taxon>
        <taxon>Sporolactobacillus</taxon>
    </lineage>
</organism>
<evidence type="ECO:0000313" key="1">
    <source>
        <dbReference type="EMBL" id="GAY77665.1"/>
    </source>
</evidence>
<gene>
    <name evidence="1" type="ORF">NBRC111894_3219</name>
</gene>
<proteinExistence type="predicted"/>
<sequence length="48" mass="5640">MEFVFYSLKNAKNPSFRCSGARGKRAAEVSFKHKVMNESRIQSKRNFR</sequence>
<protein>
    <submittedName>
        <fullName evidence="1">Uncharacterized protein</fullName>
    </submittedName>
</protein>
<accession>A0A4Y1ZF24</accession>
<name>A0A4Y1ZF24_9BACL</name>
<dbReference type="AlphaFoldDB" id="A0A4Y1ZF24"/>